<feature type="transmembrane region" description="Helical" evidence="7">
    <location>
        <begin position="386"/>
        <end position="405"/>
    </location>
</feature>
<evidence type="ECO:0000256" key="2">
    <source>
        <dbReference type="ARBA" id="ARBA00022448"/>
    </source>
</evidence>
<dbReference type="InterPro" id="IPR011701">
    <property type="entry name" value="MFS"/>
</dbReference>
<feature type="transmembrane region" description="Helical" evidence="7">
    <location>
        <begin position="174"/>
        <end position="196"/>
    </location>
</feature>
<dbReference type="RefSeq" id="WP_036185417.1">
    <property type="nucleotide sequence ID" value="NZ_AVDA01000009.1"/>
</dbReference>
<dbReference type="Gene3D" id="1.20.1250.20">
    <property type="entry name" value="MFS general substrate transporter like domains"/>
    <property type="match status" value="1"/>
</dbReference>
<dbReference type="Proteomes" id="UP000030416">
    <property type="component" value="Unassembled WGS sequence"/>
</dbReference>
<reference evidence="8 9" key="1">
    <citation type="submission" date="2014-02" db="EMBL/GenBank/DDBJ databases">
        <title>Draft genome sequence of Lysinibacillus manganicus DSM 26584T.</title>
        <authorList>
            <person name="Zhang F."/>
            <person name="Wang G."/>
            <person name="Zhang L."/>
        </authorList>
    </citation>
    <scope>NUCLEOTIDE SEQUENCE [LARGE SCALE GENOMIC DNA]</scope>
    <source>
        <strain evidence="8 9">DSM 26584</strain>
    </source>
</reference>
<evidence type="ECO:0000313" key="9">
    <source>
        <dbReference type="Proteomes" id="UP000030416"/>
    </source>
</evidence>
<feature type="transmembrane region" description="Helical" evidence="7">
    <location>
        <begin position="262"/>
        <end position="282"/>
    </location>
</feature>
<comment type="subcellular location">
    <subcellularLocation>
        <location evidence="1">Cell membrane</location>
        <topology evidence="1">Multi-pass membrane protein</topology>
    </subcellularLocation>
</comment>
<keyword evidence="4 7" id="KW-0812">Transmembrane</keyword>
<organism evidence="8 9">
    <name type="scientific">Ureibacillus manganicus DSM 26584</name>
    <dbReference type="NCBI Taxonomy" id="1384049"/>
    <lineage>
        <taxon>Bacteria</taxon>
        <taxon>Bacillati</taxon>
        <taxon>Bacillota</taxon>
        <taxon>Bacilli</taxon>
        <taxon>Bacillales</taxon>
        <taxon>Caryophanaceae</taxon>
        <taxon>Ureibacillus</taxon>
    </lineage>
</organism>
<dbReference type="Pfam" id="PF07690">
    <property type="entry name" value="MFS_1"/>
    <property type="match status" value="1"/>
</dbReference>
<feature type="transmembrane region" description="Helical" evidence="7">
    <location>
        <begin position="297"/>
        <end position="315"/>
    </location>
</feature>
<keyword evidence="9" id="KW-1185">Reference proteome</keyword>
<evidence type="ECO:0000256" key="4">
    <source>
        <dbReference type="ARBA" id="ARBA00022692"/>
    </source>
</evidence>
<keyword evidence="2" id="KW-0813">Transport</keyword>
<feature type="transmembrane region" description="Helical" evidence="7">
    <location>
        <begin position="358"/>
        <end position="380"/>
    </location>
</feature>
<sequence>MNESIKLKKATYHLYTFLISKMISSLGANVYSFGMSMFILSITGSAFSFAANLIFSILPRTILSPIAGIIVDRFSRKAIVLTGQAGTALIITGLLVYSLIFGLSIPAIYVTTVFYSICSTFTGIAFTASVANLVDEDRIQKAMSFNQLSLSIAGIGGPIVGGMLFGFLSIELFLVINIVAYVIAFLLESTMNFRLYSKEQGQEQKQESMISSFKEGFAYLKTKQVISSLLWVLLLLNMFFTSVNVGIQFILVEKLKMEYTLIGFVEAGAAIGMLVFSIYFAARSNVKFPLLFSKRSILGMSALVSVIAIPLVVSFSSGVNFVYFFMVMFLFGSLGVLTNTPIGVLLQKEVDENYRGRIFGILEMMAMGMMPLGTLIFGVLYDLVPAQYILIVSSITLIMIVLVFLRRSVLEMAHPELKEKRIGNLETAEIIK</sequence>
<feature type="transmembrane region" description="Helical" evidence="7">
    <location>
        <begin position="107"/>
        <end position="133"/>
    </location>
</feature>
<comment type="caution">
    <text evidence="8">The sequence shown here is derived from an EMBL/GenBank/DDBJ whole genome shotgun (WGS) entry which is preliminary data.</text>
</comment>
<dbReference type="CDD" id="cd06173">
    <property type="entry name" value="MFS_MefA_like"/>
    <property type="match status" value="1"/>
</dbReference>
<proteinExistence type="predicted"/>
<dbReference type="EMBL" id="JPVN01000009">
    <property type="protein sequence ID" value="KGR78796.1"/>
    <property type="molecule type" value="Genomic_DNA"/>
</dbReference>
<feature type="transmembrane region" description="Helical" evidence="7">
    <location>
        <begin position="78"/>
        <end position="101"/>
    </location>
</feature>
<dbReference type="InterPro" id="IPR036259">
    <property type="entry name" value="MFS_trans_sf"/>
</dbReference>
<feature type="transmembrane region" description="Helical" evidence="7">
    <location>
        <begin position="229"/>
        <end position="250"/>
    </location>
</feature>
<dbReference type="AlphaFoldDB" id="A0A0A3I1Y1"/>
<feature type="transmembrane region" description="Helical" evidence="7">
    <location>
        <begin position="145"/>
        <end position="168"/>
    </location>
</feature>
<protein>
    <submittedName>
        <fullName evidence="8">Permease</fullName>
    </submittedName>
</protein>
<evidence type="ECO:0000256" key="6">
    <source>
        <dbReference type="ARBA" id="ARBA00023136"/>
    </source>
</evidence>
<evidence type="ECO:0000256" key="5">
    <source>
        <dbReference type="ARBA" id="ARBA00022989"/>
    </source>
</evidence>
<dbReference type="GO" id="GO:0022857">
    <property type="term" value="F:transmembrane transporter activity"/>
    <property type="evidence" value="ECO:0007669"/>
    <property type="project" value="InterPro"/>
</dbReference>
<keyword evidence="6 7" id="KW-0472">Membrane</keyword>
<feature type="transmembrane region" description="Helical" evidence="7">
    <location>
        <begin position="321"/>
        <end position="346"/>
    </location>
</feature>
<feature type="transmembrane region" description="Helical" evidence="7">
    <location>
        <begin position="12"/>
        <end position="31"/>
    </location>
</feature>
<gene>
    <name evidence="8" type="ORF">CD29_08925</name>
</gene>
<evidence type="ECO:0000256" key="7">
    <source>
        <dbReference type="SAM" id="Phobius"/>
    </source>
</evidence>
<dbReference type="GO" id="GO:0005886">
    <property type="term" value="C:plasma membrane"/>
    <property type="evidence" value="ECO:0007669"/>
    <property type="project" value="UniProtKB-SubCell"/>
</dbReference>
<name>A0A0A3I1Y1_9BACL</name>
<dbReference type="OrthoDB" id="9775268at2"/>
<dbReference type="STRING" id="1384049.CD29_08925"/>
<evidence type="ECO:0000256" key="1">
    <source>
        <dbReference type="ARBA" id="ARBA00004651"/>
    </source>
</evidence>
<dbReference type="eggNOG" id="COG2814">
    <property type="taxonomic scope" value="Bacteria"/>
</dbReference>
<keyword evidence="3" id="KW-1003">Cell membrane</keyword>
<evidence type="ECO:0000256" key="3">
    <source>
        <dbReference type="ARBA" id="ARBA00022475"/>
    </source>
</evidence>
<keyword evidence="5 7" id="KW-1133">Transmembrane helix</keyword>
<evidence type="ECO:0000313" key="8">
    <source>
        <dbReference type="EMBL" id="KGR78796.1"/>
    </source>
</evidence>
<dbReference type="PANTHER" id="PTHR43266">
    <property type="entry name" value="MACROLIDE-EFFLUX PROTEIN"/>
    <property type="match status" value="1"/>
</dbReference>
<accession>A0A0A3I1Y1</accession>
<dbReference type="SUPFAM" id="SSF103473">
    <property type="entry name" value="MFS general substrate transporter"/>
    <property type="match status" value="1"/>
</dbReference>
<dbReference type="PANTHER" id="PTHR43266:SF9">
    <property type="entry name" value="PERMEASE, MAJOR FACILITATOR SUPERFAMILY-RELATED"/>
    <property type="match status" value="1"/>
</dbReference>